<keyword evidence="1" id="KW-0472">Membrane</keyword>
<organism evidence="2 3">
    <name type="scientific">Stieleria bergensis</name>
    <dbReference type="NCBI Taxonomy" id="2528025"/>
    <lineage>
        <taxon>Bacteria</taxon>
        <taxon>Pseudomonadati</taxon>
        <taxon>Planctomycetota</taxon>
        <taxon>Planctomycetia</taxon>
        <taxon>Pirellulales</taxon>
        <taxon>Pirellulaceae</taxon>
        <taxon>Stieleria</taxon>
    </lineage>
</organism>
<dbReference type="PANTHER" id="PTHR32063">
    <property type="match status" value="1"/>
</dbReference>
<evidence type="ECO:0000313" key="3">
    <source>
        <dbReference type="Proteomes" id="UP000315003"/>
    </source>
</evidence>
<feature type="transmembrane region" description="Helical" evidence="1">
    <location>
        <begin position="882"/>
        <end position="899"/>
    </location>
</feature>
<dbReference type="Gene3D" id="3.30.70.1440">
    <property type="entry name" value="Multidrug efflux transporter AcrB pore domain"/>
    <property type="match status" value="1"/>
</dbReference>
<dbReference type="InterPro" id="IPR001036">
    <property type="entry name" value="Acrflvin-R"/>
</dbReference>
<sequence length="1055" mass="113318">MSATNDSADTGSVDRSNGIDWSTWFLNNPRGMLLMVGLVIVSGLTSLAVLPRMEDPVIGERAGLVVTRLPGADAERVEVLVTEPIEDRIQEIEEIKKIASESRPGISTIQIELREEVLETDNAWNDVRSKIDDVMSTLPPEASRPVFEEMDVRAYALITAVCWDHDDNPNWGILRRLSKQLEDRLQAIPGTEIVDRFADPGEQIVIELDPTLISELGITIQQVADAMNGADAKSAAGILRSTDNELIIKLSNQFEQTARIADTLVATGPDGESIRLGDLATITRGVPSPLPRLAMVNNRPAVSLGTMVRPGERLDIWRAKAQMVLDQFQRDLPQGISLSIPLDQSRYVDARLGSLLTNLLIGALAVTAVVWFLMGMRSALVVGMSLPLSALTVLFGLRVLSIPIHQMSVTGMIIAMGLLIDNAIVAVDEISVMIKAGKTPTQAVRKMVRHLAIPLLGSTITTALAFAPIAMMPGNAGEFVGSIAISVIIAISASLFFSLTVIPAIAARLLSNAEQDAKPVKKSLLRDGFSSDKLTQRYRRLLRWILEKPMRGVGLGLILPVTGFALSTTLPEQFFPPADRDQFHIQVELPVNSPIDSTVAITNEMTDLVHQAGAEQVSWFFGESAPTFYYNVVRNKRGVSNFANAIVQMPTEEGLPKQLRELQLQADRRFPEARILFRQLEQGPPFDAPVELRLFGPDLEQLTELGDKVRLALASAPNVIHTKSLLNETQPAISYRVSELDAKLSGLTPSQVSGQLLNLLEGQSAGSVLEDTEQIPVLVRVSDDRRRLLQSIDGLPIVTREGSIPVGSVADSELIGQIAVIPHFNRIRMNLISGYVTAGTLPSEALTAFEENLAASGFVMPPGYRLEYGGEASQRDDAVGNLMANVGVLAVAMVAVLVLSFGSFRLAGLVLVVAACSGGLGMIGLWMGGYPFGFMAIIGIMGLIGVAINDTIVVLAALQGNTKARGTSLDGLIDTVVGCTRHVVATTLTTIAGFAPLIIDGGEFWPPLAIAVAGGVGGATLMAVIFIPAAYRLIVKPLPQLICQQATQPAGLATA</sequence>
<dbReference type="PANTHER" id="PTHR32063:SF18">
    <property type="entry name" value="CATION EFFLUX SYSTEM PROTEIN"/>
    <property type="match status" value="1"/>
</dbReference>
<feature type="transmembrane region" description="Helical" evidence="1">
    <location>
        <begin position="447"/>
        <end position="467"/>
    </location>
</feature>
<feature type="transmembrane region" description="Helical" evidence="1">
    <location>
        <begin position="355"/>
        <end position="374"/>
    </location>
</feature>
<keyword evidence="1" id="KW-0812">Transmembrane</keyword>
<proteinExistence type="predicted"/>
<dbReference type="AlphaFoldDB" id="A0A517T1E8"/>
<feature type="transmembrane region" description="Helical" evidence="1">
    <location>
        <begin position="31"/>
        <end position="50"/>
    </location>
</feature>
<feature type="transmembrane region" description="Helical" evidence="1">
    <location>
        <begin position="1005"/>
        <end position="1031"/>
    </location>
</feature>
<dbReference type="PRINTS" id="PR00702">
    <property type="entry name" value="ACRIFLAVINRP"/>
</dbReference>
<dbReference type="SUPFAM" id="SSF82714">
    <property type="entry name" value="Multidrug efflux transporter AcrB TolC docking domain, DN and DC subdomains"/>
    <property type="match status" value="2"/>
</dbReference>
<dbReference type="RefSeq" id="WP_145276777.1">
    <property type="nucleotide sequence ID" value="NZ_CP036272.1"/>
</dbReference>
<gene>
    <name evidence="2" type="primary">bepG</name>
    <name evidence="2" type="ORF">SV7mr_47330</name>
</gene>
<dbReference type="Proteomes" id="UP000315003">
    <property type="component" value="Chromosome"/>
</dbReference>
<dbReference type="GO" id="GO:0042910">
    <property type="term" value="F:xenobiotic transmembrane transporter activity"/>
    <property type="evidence" value="ECO:0007669"/>
    <property type="project" value="TreeGrafter"/>
</dbReference>
<protein>
    <submittedName>
        <fullName evidence="2">Efflux pump membrane transporter BepG</fullName>
    </submittedName>
</protein>
<keyword evidence="3" id="KW-1185">Reference proteome</keyword>
<dbReference type="Gene3D" id="3.30.70.1430">
    <property type="entry name" value="Multidrug efflux transporter AcrB pore domain"/>
    <property type="match status" value="2"/>
</dbReference>
<feature type="transmembrane region" description="Helical" evidence="1">
    <location>
        <begin position="979"/>
        <end position="999"/>
    </location>
</feature>
<evidence type="ECO:0000313" key="2">
    <source>
        <dbReference type="EMBL" id="QDT62186.1"/>
    </source>
</evidence>
<reference evidence="2 3" key="1">
    <citation type="submission" date="2019-02" db="EMBL/GenBank/DDBJ databases">
        <title>Deep-cultivation of Planctomycetes and their phenomic and genomic characterization uncovers novel biology.</title>
        <authorList>
            <person name="Wiegand S."/>
            <person name="Jogler M."/>
            <person name="Boedeker C."/>
            <person name="Pinto D."/>
            <person name="Vollmers J."/>
            <person name="Rivas-Marin E."/>
            <person name="Kohn T."/>
            <person name="Peeters S.H."/>
            <person name="Heuer A."/>
            <person name="Rast P."/>
            <person name="Oberbeckmann S."/>
            <person name="Bunk B."/>
            <person name="Jeske O."/>
            <person name="Meyerdierks A."/>
            <person name="Storesund J.E."/>
            <person name="Kallscheuer N."/>
            <person name="Luecker S."/>
            <person name="Lage O.M."/>
            <person name="Pohl T."/>
            <person name="Merkel B.J."/>
            <person name="Hornburger P."/>
            <person name="Mueller R.-W."/>
            <person name="Bruemmer F."/>
            <person name="Labrenz M."/>
            <person name="Spormann A.M."/>
            <person name="Op den Camp H."/>
            <person name="Overmann J."/>
            <person name="Amann R."/>
            <person name="Jetten M.S.M."/>
            <person name="Mascher T."/>
            <person name="Medema M.H."/>
            <person name="Devos D.P."/>
            <person name="Kaster A.-K."/>
            <person name="Ovreas L."/>
            <person name="Rohde M."/>
            <person name="Galperin M.Y."/>
            <person name="Jogler C."/>
        </authorList>
    </citation>
    <scope>NUCLEOTIDE SEQUENCE [LARGE SCALE GENOMIC DNA]</scope>
    <source>
        <strain evidence="2 3">SV_7m_r</strain>
    </source>
</reference>
<accession>A0A517T1E8</accession>
<evidence type="ECO:0000256" key="1">
    <source>
        <dbReference type="SAM" id="Phobius"/>
    </source>
</evidence>
<feature type="transmembrane region" description="Helical" evidence="1">
    <location>
        <begin position="479"/>
        <end position="506"/>
    </location>
</feature>
<feature type="transmembrane region" description="Helical" evidence="1">
    <location>
        <begin position="932"/>
        <end position="958"/>
    </location>
</feature>
<dbReference type="GO" id="GO:0005886">
    <property type="term" value="C:plasma membrane"/>
    <property type="evidence" value="ECO:0007669"/>
    <property type="project" value="TreeGrafter"/>
</dbReference>
<dbReference type="Pfam" id="PF00873">
    <property type="entry name" value="ACR_tran"/>
    <property type="match status" value="1"/>
</dbReference>
<feature type="transmembrane region" description="Helical" evidence="1">
    <location>
        <begin position="380"/>
        <end position="400"/>
    </location>
</feature>
<dbReference type="Gene3D" id="3.30.2090.10">
    <property type="entry name" value="Multidrug efflux transporter AcrB TolC docking domain, DN and DC subdomains"/>
    <property type="match status" value="2"/>
</dbReference>
<dbReference type="SUPFAM" id="SSF82866">
    <property type="entry name" value="Multidrug efflux transporter AcrB transmembrane domain"/>
    <property type="match status" value="2"/>
</dbReference>
<dbReference type="SUPFAM" id="SSF82693">
    <property type="entry name" value="Multidrug efflux transporter AcrB pore domain, PN1, PN2, PC1 and PC2 subdomains"/>
    <property type="match status" value="2"/>
</dbReference>
<dbReference type="EMBL" id="CP036272">
    <property type="protein sequence ID" value="QDT62186.1"/>
    <property type="molecule type" value="Genomic_DNA"/>
</dbReference>
<feature type="transmembrane region" description="Helical" evidence="1">
    <location>
        <begin position="906"/>
        <end position="926"/>
    </location>
</feature>
<dbReference type="OrthoDB" id="9757876at2"/>
<keyword evidence="1" id="KW-1133">Transmembrane helix</keyword>
<name>A0A517T1E8_9BACT</name>
<dbReference type="Gene3D" id="1.20.1640.10">
    <property type="entry name" value="Multidrug efflux transporter AcrB transmembrane domain"/>
    <property type="match status" value="2"/>
</dbReference>
<dbReference type="Gene3D" id="3.30.70.1320">
    <property type="entry name" value="Multidrug efflux transporter AcrB pore domain like"/>
    <property type="match status" value="1"/>
</dbReference>
<dbReference type="InterPro" id="IPR027463">
    <property type="entry name" value="AcrB_DN_DC_subdom"/>
</dbReference>